<keyword evidence="2" id="KW-1185">Reference proteome</keyword>
<reference evidence="1 2" key="1">
    <citation type="submission" date="2020-08" db="EMBL/GenBank/DDBJ databases">
        <title>A Genomic Blueprint of the Chicken Gut Microbiome.</title>
        <authorList>
            <person name="Gilroy R."/>
            <person name="Ravi A."/>
            <person name="Getino M."/>
            <person name="Pursley I."/>
            <person name="Horton D.L."/>
            <person name="Alikhan N.-F."/>
            <person name="Baker D."/>
            <person name="Gharbi K."/>
            <person name="Hall N."/>
            <person name="Watson M."/>
            <person name="Adriaenssens E.M."/>
            <person name="Foster-Nyarko E."/>
            <person name="Jarju S."/>
            <person name="Secka A."/>
            <person name="Antonio M."/>
            <person name="Oren A."/>
            <person name="Chaudhuri R."/>
            <person name="La Ragione R.M."/>
            <person name="Hildebrand F."/>
            <person name="Pallen M.J."/>
        </authorList>
    </citation>
    <scope>NUCLEOTIDE SEQUENCE [LARGE SCALE GENOMIC DNA]</scope>
    <source>
        <strain evidence="1 2">Sa2CVA6</strain>
    </source>
</reference>
<comment type="caution">
    <text evidence="1">The sequence shown here is derived from an EMBL/GenBank/DDBJ whole genome shotgun (WGS) entry which is preliminary data.</text>
</comment>
<accession>A0ABR8SDJ4</accession>
<proteinExistence type="predicted"/>
<dbReference type="EMBL" id="JACSQK010000006">
    <property type="protein sequence ID" value="MBD7961538.1"/>
    <property type="molecule type" value="Genomic_DNA"/>
</dbReference>
<sequence length="185" mass="20449">MRLTSHTVKEPQAYALPPDGNRHVACPTSLFECLISLISAPRNKTNRGDFFAHAVQGGLEEQALQTLAPACVFPVMAMLLIYDEVQRTTEDAMHYAIFDTGPGLLQWMDEANGPKAAIKALYAENSEFVKSDQDASEPFITVYALQEAEVAKIDGLLTKGEHIFQDFKDEGLEFSLAQIRQIISS</sequence>
<name>A0ABR8SDJ4_9BURK</name>
<gene>
    <name evidence="1" type="ORF">H9646_13760</name>
</gene>
<evidence type="ECO:0000313" key="2">
    <source>
        <dbReference type="Proteomes" id="UP000634919"/>
    </source>
</evidence>
<evidence type="ECO:0000313" key="1">
    <source>
        <dbReference type="EMBL" id="MBD7961538.1"/>
    </source>
</evidence>
<dbReference type="RefSeq" id="WP_191723932.1">
    <property type="nucleotide sequence ID" value="NZ_JACSQK010000006.1"/>
</dbReference>
<organism evidence="1 2">
    <name type="scientific">Comamonas avium</name>
    <dbReference type="NCBI Taxonomy" id="2762231"/>
    <lineage>
        <taxon>Bacteria</taxon>
        <taxon>Pseudomonadati</taxon>
        <taxon>Pseudomonadota</taxon>
        <taxon>Betaproteobacteria</taxon>
        <taxon>Burkholderiales</taxon>
        <taxon>Comamonadaceae</taxon>
        <taxon>Comamonas</taxon>
    </lineage>
</organism>
<dbReference type="Proteomes" id="UP000634919">
    <property type="component" value="Unassembled WGS sequence"/>
</dbReference>
<protein>
    <submittedName>
        <fullName evidence="1">Uncharacterized protein</fullName>
    </submittedName>
</protein>